<comment type="caution">
    <text evidence="1">The sequence shown here is derived from an EMBL/GenBank/DDBJ whole genome shotgun (WGS) entry which is preliminary data.</text>
</comment>
<accession>A0A9J6A2K5</accession>
<organism evidence="1 2">
    <name type="scientific">Solanum commersonii</name>
    <name type="common">Commerson's wild potato</name>
    <name type="synonym">Commerson's nightshade</name>
    <dbReference type="NCBI Taxonomy" id="4109"/>
    <lineage>
        <taxon>Eukaryota</taxon>
        <taxon>Viridiplantae</taxon>
        <taxon>Streptophyta</taxon>
        <taxon>Embryophyta</taxon>
        <taxon>Tracheophyta</taxon>
        <taxon>Spermatophyta</taxon>
        <taxon>Magnoliopsida</taxon>
        <taxon>eudicotyledons</taxon>
        <taxon>Gunneridae</taxon>
        <taxon>Pentapetalae</taxon>
        <taxon>asterids</taxon>
        <taxon>lamiids</taxon>
        <taxon>Solanales</taxon>
        <taxon>Solanaceae</taxon>
        <taxon>Solanoideae</taxon>
        <taxon>Solaneae</taxon>
        <taxon>Solanum</taxon>
    </lineage>
</organism>
<dbReference type="AlphaFoldDB" id="A0A9J6A2K5"/>
<dbReference type="Proteomes" id="UP000824120">
    <property type="component" value="Chromosome 3"/>
</dbReference>
<reference evidence="1 2" key="1">
    <citation type="submission" date="2020-09" db="EMBL/GenBank/DDBJ databases">
        <title>De no assembly of potato wild relative species, Solanum commersonii.</title>
        <authorList>
            <person name="Cho K."/>
        </authorList>
    </citation>
    <scope>NUCLEOTIDE SEQUENCE [LARGE SCALE GENOMIC DNA]</scope>
    <source>
        <strain evidence="1">LZ3.2</strain>
        <tissue evidence="1">Leaf</tissue>
    </source>
</reference>
<sequence length="99" mass="11340">MLLVLNARILGHMIATGSGIMCLLRHVIRYLQLATVFAWKTSENGNHLQEQTFGPSNCSTKHIEFLYDDLVTRLFYVLQAVTALLHAFKCVMYYVDVFD</sequence>
<evidence type="ECO:0000313" key="1">
    <source>
        <dbReference type="EMBL" id="KAG5618805.1"/>
    </source>
</evidence>
<keyword evidence="2" id="KW-1185">Reference proteome</keyword>
<protein>
    <submittedName>
        <fullName evidence="1">Uncharacterized protein</fullName>
    </submittedName>
</protein>
<evidence type="ECO:0000313" key="2">
    <source>
        <dbReference type="Proteomes" id="UP000824120"/>
    </source>
</evidence>
<dbReference type="EMBL" id="JACXVP010000003">
    <property type="protein sequence ID" value="KAG5618805.1"/>
    <property type="molecule type" value="Genomic_DNA"/>
</dbReference>
<proteinExistence type="predicted"/>
<name>A0A9J6A2K5_SOLCO</name>
<gene>
    <name evidence="1" type="ORF">H5410_018629</name>
</gene>